<name>A0A428RDN2_9HYPO</name>
<dbReference type="AlphaFoldDB" id="A0A428RDN2"/>
<proteinExistence type="predicted"/>
<evidence type="ECO:0000313" key="2">
    <source>
        <dbReference type="EMBL" id="RSL75639.1"/>
    </source>
</evidence>
<keyword evidence="3" id="KW-1185">Reference proteome</keyword>
<keyword evidence="1" id="KW-0472">Membrane</keyword>
<comment type="caution">
    <text evidence="2">The sequence shown here is derived from an EMBL/GenBank/DDBJ whole genome shotgun (WGS) entry which is preliminary data.</text>
</comment>
<keyword evidence="1" id="KW-1133">Transmembrane helix</keyword>
<feature type="transmembrane region" description="Helical" evidence="1">
    <location>
        <begin position="84"/>
        <end position="109"/>
    </location>
</feature>
<protein>
    <submittedName>
        <fullName evidence="2">Uncharacterized protein</fullName>
    </submittedName>
</protein>
<accession>A0A428RDN2</accession>
<feature type="transmembrane region" description="Helical" evidence="1">
    <location>
        <begin position="129"/>
        <end position="148"/>
    </location>
</feature>
<dbReference type="Proteomes" id="UP000287972">
    <property type="component" value="Unassembled WGS sequence"/>
</dbReference>
<feature type="transmembrane region" description="Helical" evidence="1">
    <location>
        <begin position="220"/>
        <end position="237"/>
    </location>
</feature>
<sequence>MNAELVYDTYGIEQWLTAYPRYFYFHCIDLALQQGEIPVAYNYIIFQSLNTVWRTMSDIVILCGCWLTLIRYKIPKVTVSIFEWLIAGTLWFLGVYKLGLQFALCFAWLDFVDLKRIDSIAAARSGFDIAFAVIYFIATVLITCALWLEKEETFLGPREPFKHINDPDMKRCGERFRREGVAVVWASYCLSVRAFCEVVIVGQLDRAPGKILKIYGARDVCYSLFSLLFVYFIGLSIPNSLEKDLDPWELESKISARLAEEQRTADEALQDSLQNSLDEWPEQADKLFKERLVAMTESGTKPAPVVSVVLDILRDQVRQEGSDERLVRGKLEHLARMGQDLEDWVPVYKWDGCSN</sequence>
<gene>
    <name evidence="2" type="ORF">CEP51_010681</name>
</gene>
<evidence type="ECO:0000313" key="3">
    <source>
        <dbReference type="Proteomes" id="UP000287972"/>
    </source>
</evidence>
<evidence type="ECO:0000256" key="1">
    <source>
        <dbReference type="SAM" id="Phobius"/>
    </source>
</evidence>
<feature type="transmembrane region" description="Helical" evidence="1">
    <location>
        <begin position="52"/>
        <end position="72"/>
    </location>
</feature>
<dbReference type="EMBL" id="NKCL01000338">
    <property type="protein sequence ID" value="RSL75639.1"/>
    <property type="molecule type" value="Genomic_DNA"/>
</dbReference>
<keyword evidence="1" id="KW-0812">Transmembrane</keyword>
<reference evidence="2 3" key="1">
    <citation type="submission" date="2017-06" db="EMBL/GenBank/DDBJ databases">
        <title>Comparative genomic analysis of Ambrosia Fusariam Clade fungi.</title>
        <authorList>
            <person name="Stajich J.E."/>
            <person name="Carrillo J."/>
            <person name="Kijimoto T."/>
            <person name="Eskalen A."/>
            <person name="O'Donnell K."/>
            <person name="Kasson M."/>
        </authorList>
    </citation>
    <scope>NUCLEOTIDE SEQUENCE [LARGE SCALE GENOMIC DNA]</scope>
    <source>
        <strain evidence="2 3">NRRL62606</strain>
    </source>
</reference>
<organism evidence="2 3">
    <name type="scientific">Fusarium floridanum</name>
    <dbReference type="NCBI Taxonomy" id="1325733"/>
    <lineage>
        <taxon>Eukaryota</taxon>
        <taxon>Fungi</taxon>
        <taxon>Dikarya</taxon>
        <taxon>Ascomycota</taxon>
        <taxon>Pezizomycotina</taxon>
        <taxon>Sordariomycetes</taxon>
        <taxon>Hypocreomycetidae</taxon>
        <taxon>Hypocreales</taxon>
        <taxon>Nectriaceae</taxon>
        <taxon>Fusarium</taxon>
        <taxon>Fusarium solani species complex</taxon>
    </lineage>
</organism>